<dbReference type="Gene3D" id="3.40.50.12780">
    <property type="entry name" value="N-terminal domain of ligase-like"/>
    <property type="match status" value="1"/>
</dbReference>
<sequence>MPSAQTDTFVHDRLPPREQWPDLRDDQPERRSLPAQINAVQALFDRAFAAGHAHRPLFRSDERTLSYAQARAEVNRIANVLAGLGLQPGNRVLLRGGNSVAMAMAWLAVVQSGLIAVATMPLLRATELKAIIDKARPSAALCDEKLQDELRAALAQSPDTSDLPLRLFNTGDAAVALSDGPQGRPQDARSPSAGLSSPASGAHTLSLEVLARHASDHAVPCPTHGDDIALLAFTSGTTGSPKAAVHTHRDVLAACETWPRHVLRATPDDIVMGSPPLAFTFGLGGLLIFPMWAGASVYFPSIPYTPEAMVKLIGQVGATICYTAPTFYRQMAPFAQRLGVGRLRLSVSAGEGLPDATRQLWKAATRLEMLDGIGATEMFHIFISAAPADVKPGAIGRVVPGYEAKIVDDQGHELPRGQVGRLAVRGPTGCRYLDDPRQTVYVQDGWNYPGDAFLQDDDGYFVYQARTDDMIITAGYNVAGPEVEAALLQHPAVAECGVVGKADDERGMIILAYVVLRAGHAADAAQVKALQDHVKHTLAPYKYPREVRFVDSLPRTETGKLQRFALRKLATAAPSGS</sequence>
<reference evidence="6" key="1">
    <citation type="journal article" date="2019" name="Int. J. Syst. Evol. Microbiol.">
        <title>The Global Catalogue of Microorganisms (GCM) 10K type strain sequencing project: providing services to taxonomists for standard genome sequencing and annotation.</title>
        <authorList>
            <consortium name="The Broad Institute Genomics Platform"/>
            <consortium name="The Broad Institute Genome Sequencing Center for Infectious Disease"/>
            <person name="Wu L."/>
            <person name="Ma J."/>
        </authorList>
    </citation>
    <scope>NUCLEOTIDE SEQUENCE [LARGE SCALE GENOMIC DNA]</scope>
    <source>
        <strain evidence="6">NBRC 109341</strain>
    </source>
</reference>
<evidence type="ECO:0000259" key="3">
    <source>
        <dbReference type="Pfam" id="PF00501"/>
    </source>
</evidence>
<comment type="caution">
    <text evidence="5">The sequence shown here is derived from an EMBL/GenBank/DDBJ whole genome shotgun (WGS) entry which is preliminary data.</text>
</comment>
<evidence type="ECO:0000313" key="5">
    <source>
        <dbReference type="EMBL" id="GLS15114.1"/>
    </source>
</evidence>
<dbReference type="InterPro" id="IPR042099">
    <property type="entry name" value="ANL_N_sf"/>
</dbReference>
<organism evidence="5 6">
    <name type="scientific">Hydrogenophaga electricum</name>
    <dbReference type="NCBI Taxonomy" id="1230953"/>
    <lineage>
        <taxon>Bacteria</taxon>
        <taxon>Pseudomonadati</taxon>
        <taxon>Pseudomonadota</taxon>
        <taxon>Betaproteobacteria</taxon>
        <taxon>Burkholderiales</taxon>
        <taxon>Comamonadaceae</taxon>
        <taxon>Hydrogenophaga</taxon>
    </lineage>
</organism>
<proteinExistence type="predicted"/>
<dbReference type="PANTHER" id="PTHR43352">
    <property type="entry name" value="ACETYL-COA SYNTHETASE"/>
    <property type="match status" value="1"/>
</dbReference>
<dbReference type="InterPro" id="IPR045851">
    <property type="entry name" value="AMP-bd_C_sf"/>
</dbReference>
<dbReference type="PANTHER" id="PTHR43352:SF1">
    <property type="entry name" value="ANTHRANILATE--COA LIGASE"/>
    <property type="match status" value="1"/>
</dbReference>
<evidence type="ECO:0000259" key="4">
    <source>
        <dbReference type="Pfam" id="PF13193"/>
    </source>
</evidence>
<dbReference type="Gene3D" id="3.30.300.30">
    <property type="match status" value="1"/>
</dbReference>
<dbReference type="RefSeq" id="WP_284308122.1">
    <property type="nucleotide sequence ID" value="NZ_BSPB01000020.1"/>
</dbReference>
<feature type="compositionally biased region" description="Basic and acidic residues" evidence="2">
    <location>
        <begin position="9"/>
        <end position="28"/>
    </location>
</feature>
<dbReference type="Pfam" id="PF13193">
    <property type="entry name" value="AMP-binding_C"/>
    <property type="match status" value="1"/>
</dbReference>
<dbReference type="EMBL" id="BSPB01000020">
    <property type="protein sequence ID" value="GLS15114.1"/>
    <property type="molecule type" value="Genomic_DNA"/>
</dbReference>
<evidence type="ECO:0000256" key="2">
    <source>
        <dbReference type="SAM" id="MobiDB-lite"/>
    </source>
</evidence>
<feature type="region of interest" description="Disordered" evidence="2">
    <location>
        <begin position="176"/>
        <end position="200"/>
    </location>
</feature>
<protein>
    <submittedName>
        <fullName evidence="5">Acetyl-CoA synthetase</fullName>
    </submittedName>
</protein>
<dbReference type="Pfam" id="PF00501">
    <property type="entry name" value="AMP-binding"/>
    <property type="match status" value="1"/>
</dbReference>
<feature type="domain" description="AMP-dependent synthetase/ligase" evidence="3">
    <location>
        <begin position="48"/>
        <end position="428"/>
    </location>
</feature>
<keyword evidence="6" id="KW-1185">Reference proteome</keyword>
<evidence type="ECO:0000313" key="6">
    <source>
        <dbReference type="Proteomes" id="UP001156903"/>
    </source>
</evidence>
<keyword evidence="1" id="KW-0436">Ligase</keyword>
<evidence type="ECO:0000256" key="1">
    <source>
        <dbReference type="ARBA" id="ARBA00022598"/>
    </source>
</evidence>
<feature type="compositionally biased region" description="Low complexity" evidence="2">
    <location>
        <begin position="188"/>
        <end position="200"/>
    </location>
</feature>
<dbReference type="Proteomes" id="UP001156903">
    <property type="component" value="Unassembled WGS sequence"/>
</dbReference>
<accession>A0ABQ6C4R6</accession>
<dbReference type="PROSITE" id="PS00455">
    <property type="entry name" value="AMP_BINDING"/>
    <property type="match status" value="1"/>
</dbReference>
<dbReference type="InterPro" id="IPR025110">
    <property type="entry name" value="AMP-bd_C"/>
</dbReference>
<dbReference type="InterPro" id="IPR020845">
    <property type="entry name" value="AMP-binding_CS"/>
</dbReference>
<gene>
    <name evidence="5" type="primary">acs</name>
    <name evidence="5" type="ORF">GCM10007935_25470</name>
</gene>
<name>A0ABQ6C4R6_9BURK</name>
<feature type="region of interest" description="Disordered" evidence="2">
    <location>
        <begin position="1"/>
        <end position="28"/>
    </location>
</feature>
<feature type="domain" description="AMP-binding enzyme C-terminal" evidence="4">
    <location>
        <begin position="482"/>
        <end position="560"/>
    </location>
</feature>
<dbReference type="InterPro" id="IPR000873">
    <property type="entry name" value="AMP-dep_synth/lig_dom"/>
</dbReference>
<dbReference type="SUPFAM" id="SSF56801">
    <property type="entry name" value="Acetyl-CoA synthetase-like"/>
    <property type="match status" value="1"/>
</dbReference>